<feature type="domain" description="HTH lacI-type" evidence="4">
    <location>
        <begin position="3"/>
        <end position="57"/>
    </location>
</feature>
<accession>A0A3N2AR72</accession>
<dbReference type="GO" id="GO:0003700">
    <property type="term" value="F:DNA-binding transcription factor activity"/>
    <property type="evidence" value="ECO:0007669"/>
    <property type="project" value="TreeGrafter"/>
</dbReference>
<dbReference type="SUPFAM" id="SSF53822">
    <property type="entry name" value="Periplasmic binding protein-like I"/>
    <property type="match status" value="1"/>
</dbReference>
<keyword evidence="2" id="KW-0238">DNA-binding</keyword>
<dbReference type="Pfam" id="PF13377">
    <property type="entry name" value="Peripla_BP_3"/>
    <property type="match status" value="1"/>
</dbReference>
<dbReference type="OrthoDB" id="3430936at2"/>
<dbReference type="InterPro" id="IPR028082">
    <property type="entry name" value="Peripla_BP_I"/>
</dbReference>
<sequence length="340" mass="35558">MGTTLADVAAHAGVSVQTVSNALNNPGLLKRSTLDRVLAAVDDLDYSPNLQARRLRQQTVATIGLRIDPLTENVAASLLDRFLHELTARADAQGRHVLLFTAVDDEEEVRKIRELASQRVADRFLLTSTHLGDARVTSLLDEGLPFAAFGRPWGAAREHNWVDVDGAAGTRAATDALLDAGHRRIGFLGWPAGSGSGDDRRRGWAEAMAERLGVGGDALDALTARCQDRVADALVAAGPLLERGVTALVCASDSLATGGIGAASQLGIRLPVIGFDNTSLAAGLGFPSVDQSLGEVATAALAAIDAQPGAVTTIVRPHLVRRDDARWGIAPAADRGPSPS</sequence>
<dbReference type="InterPro" id="IPR000843">
    <property type="entry name" value="HTH_LacI"/>
</dbReference>
<dbReference type="CDD" id="cd01392">
    <property type="entry name" value="HTH_LacI"/>
    <property type="match status" value="1"/>
</dbReference>
<evidence type="ECO:0000256" key="1">
    <source>
        <dbReference type="ARBA" id="ARBA00023015"/>
    </source>
</evidence>
<dbReference type="PANTHER" id="PTHR30146:SF109">
    <property type="entry name" value="HTH-TYPE TRANSCRIPTIONAL REGULATOR GALS"/>
    <property type="match status" value="1"/>
</dbReference>
<dbReference type="Proteomes" id="UP000275456">
    <property type="component" value="Unassembled WGS sequence"/>
</dbReference>
<dbReference type="PANTHER" id="PTHR30146">
    <property type="entry name" value="LACI-RELATED TRANSCRIPTIONAL REPRESSOR"/>
    <property type="match status" value="1"/>
</dbReference>
<keyword evidence="1" id="KW-0805">Transcription regulation</keyword>
<evidence type="ECO:0000313" key="5">
    <source>
        <dbReference type="EMBL" id="ROR65547.1"/>
    </source>
</evidence>
<dbReference type="GO" id="GO:0000976">
    <property type="term" value="F:transcription cis-regulatory region binding"/>
    <property type="evidence" value="ECO:0007669"/>
    <property type="project" value="TreeGrafter"/>
</dbReference>
<dbReference type="EMBL" id="RKHJ01000001">
    <property type="protein sequence ID" value="ROR65547.1"/>
    <property type="molecule type" value="Genomic_DNA"/>
</dbReference>
<dbReference type="Gene3D" id="1.10.260.40">
    <property type="entry name" value="lambda repressor-like DNA-binding domains"/>
    <property type="match status" value="1"/>
</dbReference>
<dbReference type="PROSITE" id="PS00356">
    <property type="entry name" value="HTH_LACI_1"/>
    <property type="match status" value="1"/>
</dbReference>
<dbReference type="SMART" id="SM00354">
    <property type="entry name" value="HTH_LACI"/>
    <property type="match status" value="1"/>
</dbReference>
<name>A0A3N2AR72_9MICO</name>
<dbReference type="InterPro" id="IPR046335">
    <property type="entry name" value="LacI/GalR-like_sensor"/>
</dbReference>
<protein>
    <submittedName>
        <fullName evidence="5">LacI family transcriptional regulator</fullName>
    </submittedName>
</protein>
<dbReference type="SUPFAM" id="SSF47413">
    <property type="entry name" value="lambda repressor-like DNA-binding domains"/>
    <property type="match status" value="1"/>
</dbReference>
<keyword evidence="6" id="KW-1185">Reference proteome</keyword>
<reference evidence="5 6" key="1">
    <citation type="submission" date="2018-11" db="EMBL/GenBank/DDBJ databases">
        <title>Sequencing the genomes of 1000 actinobacteria strains.</title>
        <authorList>
            <person name="Klenk H.-P."/>
        </authorList>
    </citation>
    <scope>NUCLEOTIDE SEQUENCE [LARGE SCALE GENOMIC DNA]</scope>
    <source>
        <strain evidence="5 6">DSM 9580</strain>
    </source>
</reference>
<dbReference type="Gene3D" id="3.40.50.2300">
    <property type="match status" value="2"/>
</dbReference>
<dbReference type="PROSITE" id="PS50932">
    <property type="entry name" value="HTH_LACI_2"/>
    <property type="match status" value="1"/>
</dbReference>
<comment type="caution">
    <text evidence="5">The sequence shown here is derived from an EMBL/GenBank/DDBJ whole genome shotgun (WGS) entry which is preliminary data.</text>
</comment>
<keyword evidence="3" id="KW-0804">Transcription</keyword>
<gene>
    <name evidence="5" type="ORF">EDD26_0913</name>
</gene>
<dbReference type="InterPro" id="IPR010982">
    <property type="entry name" value="Lambda_DNA-bd_dom_sf"/>
</dbReference>
<evidence type="ECO:0000313" key="6">
    <source>
        <dbReference type="Proteomes" id="UP000275456"/>
    </source>
</evidence>
<proteinExistence type="predicted"/>
<evidence type="ECO:0000256" key="3">
    <source>
        <dbReference type="ARBA" id="ARBA00023163"/>
    </source>
</evidence>
<organism evidence="5 6">
    <name type="scientific">Agrococcus jenensis</name>
    <dbReference type="NCBI Taxonomy" id="46353"/>
    <lineage>
        <taxon>Bacteria</taxon>
        <taxon>Bacillati</taxon>
        <taxon>Actinomycetota</taxon>
        <taxon>Actinomycetes</taxon>
        <taxon>Micrococcales</taxon>
        <taxon>Microbacteriaceae</taxon>
        <taxon>Agrococcus</taxon>
    </lineage>
</organism>
<dbReference type="RefSeq" id="WP_123696626.1">
    <property type="nucleotide sequence ID" value="NZ_RKHJ01000001.1"/>
</dbReference>
<dbReference type="Pfam" id="PF00356">
    <property type="entry name" value="LacI"/>
    <property type="match status" value="1"/>
</dbReference>
<evidence type="ECO:0000259" key="4">
    <source>
        <dbReference type="PROSITE" id="PS50932"/>
    </source>
</evidence>
<dbReference type="AlphaFoldDB" id="A0A3N2AR72"/>
<evidence type="ECO:0000256" key="2">
    <source>
        <dbReference type="ARBA" id="ARBA00023125"/>
    </source>
</evidence>